<dbReference type="InterPro" id="IPR001387">
    <property type="entry name" value="Cro/C1-type_HTH"/>
</dbReference>
<dbReference type="Pfam" id="PF01381">
    <property type="entry name" value="HTH_3"/>
    <property type="match status" value="1"/>
</dbReference>
<evidence type="ECO:0000313" key="2">
    <source>
        <dbReference type="EMBL" id="MFD2170214.1"/>
    </source>
</evidence>
<dbReference type="Gene3D" id="1.25.40.10">
    <property type="entry name" value="Tetratricopeptide repeat domain"/>
    <property type="match status" value="1"/>
</dbReference>
<dbReference type="InterPro" id="IPR010982">
    <property type="entry name" value="Lambda_DNA-bd_dom_sf"/>
</dbReference>
<accession>A0ABW4ZXH3</accession>
<reference evidence="3" key="1">
    <citation type="journal article" date="2019" name="Int. J. Syst. Evol. Microbiol.">
        <title>The Global Catalogue of Microorganisms (GCM) 10K type strain sequencing project: providing services to taxonomists for standard genome sequencing and annotation.</title>
        <authorList>
            <consortium name="The Broad Institute Genomics Platform"/>
            <consortium name="The Broad Institute Genome Sequencing Center for Infectious Disease"/>
            <person name="Wu L."/>
            <person name="Ma J."/>
        </authorList>
    </citation>
    <scope>NUCLEOTIDE SEQUENCE [LARGE SCALE GENOMIC DNA]</scope>
    <source>
        <strain evidence="3">CGMCC 1.13574</strain>
    </source>
</reference>
<proteinExistence type="predicted"/>
<dbReference type="SMART" id="SM00028">
    <property type="entry name" value="TPR"/>
    <property type="match status" value="3"/>
</dbReference>
<dbReference type="SUPFAM" id="SSF47413">
    <property type="entry name" value="lambda repressor-like DNA-binding domains"/>
    <property type="match status" value="1"/>
</dbReference>
<dbReference type="EMBL" id="JBHUIO010000005">
    <property type="protein sequence ID" value="MFD2170214.1"/>
    <property type="molecule type" value="Genomic_DNA"/>
</dbReference>
<dbReference type="CDD" id="cd00093">
    <property type="entry name" value="HTH_XRE"/>
    <property type="match status" value="1"/>
</dbReference>
<protein>
    <submittedName>
        <fullName evidence="2">Helix-turn-helix domain-containing protein</fullName>
    </submittedName>
</protein>
<evidence type="ECO:0000313" key="3">
    <source>
        <dbReference type="Proteomes" id="UP001597343"/>
    </source>
</evidence>
<dbReference type="InterPro" id="IPR011990">
    <property type="entry name" value="TPR-like_helical_dom_sf"/>
</dbReference>
<dbReference type="PROSITE" id="PS50943">
    <property type="entry name" value="HTH_CROC1"/>
    <property type="match status" value="1"/>
</dbReference>
<dbReference type="SMART" id="SM00530">
    <property type="entry name" value="HTH_XRE"/>
    <property type="match status" value="1"/>
</dbReference>
<dbReference type="Proteomes" id="UP001597343">
    <property type="component" value="Unassembled WGS sequence"/>
</dbReference>
<sequence>MSTVEYVPISTLSKIPLGRRIAELMEELGEGLSIRSFAERIGMNRESLRLMLLGERRIAPSELEQIANGLGISASRLKQEDLLAKEQELIALVMGKRRTKVMLTRARSIAAEVVQLAMGKTERGLALNNLGKVQFLQEQYEEAHRTWLSAFEYAKSVEAEYGDKQLLHLVTINMMQSHTIRKEYSNFEELLEFVEAAYAQDPNKLGITYYVRMKMEEERGNLEQAKKYAYRSLEEFERTKDGKQIGTALINVAHYEYFLRNYKTAIRALTAAINIAQPFEDTLILAVKEYVKSLMQVRDYPNAIKMVDKYAELAKEYPEYRAKMQIMYTVAKDDPSFAESVLNDTGLSMKVRHYASKCLMEYHYLKGDAVTSMKFYEMKRIFSNTKSEYLYEEEF</sequence>
<comment type="caution">
    <text evidence="2">The sequence shown here is derived from an EMBL/GenBank/DDBJ whole genome shotgun (WGS) entry which is preliminary data.</text>
</comment>
<evidence type="ECO:0000259" key="1">
    <source>
        <dbReference type="PROSITE" id="PS50943"/>
    </source>
</evidence>
<gene>
    <name evidence="2" type="ORF">ACFSOY_09410</name>
</gene>
<dbReference type="InterPro" id="IPR019734">
    <property type="entry name" value="TPR_rpt"/>
</dbReference>
<dbReference type="Gene3D" id="1.10.260.40">
    <property type="entry name" value="lambda repressor-like DNA-binding domains"/>
    <property type="match status" value="1"/>
</dbReference>
<dbReference type="SUPFAM" id="SSF48452">
    <property type="entry name" value="TPR-like"/>
    <property type="match status" value="1"/>
</dbReference>
<name>A0ABW4ZXH3_9BACL</name>
<feature type="domain" description="HTH cro/C1-type" evidence="1">
    <location>
        <begin position="21"/>
        <end position="77"/>
    </location>
</feature>
<dbReference type="RefSeq" id="WP_386045960.1">
    <property type="nucleotide sequence ID" value="NZ_JBHUIO010000005.1"/>
</dbReference>
<organism evidence="2 3">
    <name type="scientific">Tumebacillus lipolyticus</name>
    <dbReference type="NCBI Taxonomy" id="1280370"/>
    <lineage>
        <taxon>Bacteria</taxon>
        <taxon>Bacillati</taxon>
        <taxon>Bacillota</taxon>
        <taxon>Bacilli</taxon>
        <taxon>Bacillales</taxon>
        <taxon>Alicyclobacillaceae</taxon>
        <taxon>Tumebacillus</taxon>
    </lineage>
</organism>
<keyword evidence="3" id="KW-1185">Reference proteome</keyword>